<accession>A0A2R6C8L5</accession>
<dbReference type="Gene3D" id="3.90.550.10">
    <property type="entry name" value="Spore Coat Polysaccharide Biosynthesis Protein SpsA, Chain A"/>
    <property type="match status" value="1"/>
</dbReference>
<dbReference type="EMBL" id="NEXF01000307">
    <property type="protein sequence ID" value="PSO07180.1"/>
    <property type="molecule type" value="Genomic_DNA"/>
</dbReference>
<evidence type="ECO:0000313" key="3">
    <source>
        <dbReference type="Proteomes" id="UP000242015"/>
    </source>
</evidence>
<proteinExistence type="predicted"/>
<feature type="domain" description="Glycosyltransferase 2-like" evidence="1">
    <location>
        <begin position="12"/>
        <end position="83"/>
    </location>
</feature>
<sequence length="85" mass="9829">MKSIDFTKPVGLDEIIVVDDSSRKVEIENEFPCLNIHRIVSSERLFISRAKNLGWRKANSDIIFFIDDDNIVNHRTFVPIIDKLA</sequence>
<gene>
    <name evidence="2" type="ORF">B9Q04_12260</name>
</gene>
<dbReference type="InterPro" id="IPR001173">
    <property type="entry name" value="Glyco_trans_2-like"/>
</dbReference>
<protein>
    <recommendedName>
        <fullName evidence="1">Glycosyltransferase 2-like domain-containing protein</fullName>
    </recommendedName>
</protein>
<dbReference type="InterPro" id="IPR029044">
    <property type="entry name" value="Nucleotide-diphossugar_trans"/>
</dbReference>
<organism evidence="2 3">
    <name type="scientific">Candidatus Marsarchaeota G2 archaeon BE_D</name>
    <dbReference type="NCBI Taxonomy" id="1978158"/>
    <lineage>
        <taxon>Archaea</taxon>
        <taxon>Candidatus Marsarchaeota</taxon>
        <taxon>Candidatus Marsarchaeota group 2</taxon>
    </lineage>
</organism>
<evidence type="ECO:0000259" key="1">
    <source>
        <dbReference type="Pfam" id="PF00535"/>
    </source>
</evidence>
<reference evidence="2 3" key="1">
    <citation type="submission" date="2017-04" db="EMBL/GenBank/DDBJ databases">
        <title>Novel microbial lineages endemic to geothermal iron-oxide mats fill important gaps in the evolutionary history of Archaea.</title>
        <authorList>
            <person name="Jay Z.J."/>
            <person name="Beam J.P."/>
            <person name="Dlakic M."/>
            <person name="Rusch D.B."/>
            <person name="Kozubal M.A."/>
            <person name="Inskeep W.P."/>
        </authorList>
    </citation>
    <scope>NUCLEOTIDE SEQUENCE [LARGE SCALE GENOMIC DNA]</scope>
    <source>
        <strain evidence="2">BE_D</strain>
    </source>
</reference>
<dbReference type="Pfam" id="PF00535">
    <property type="entry name" value="Glycos_transf_2"/>
    <property type="match status" value="1"/>
</dbReference>
<evidence type="ECO:0000313" key="2">
    <source>
        <dbReference type="EMBL" id="PSO07180.1"/>
    </source>
</evidence>
<dbReference type="AlphaFoldDB" id="A0A2R6C8L5"/>
<name>A0A2R6C8L5_9ARCH</name>
<dbReference type="Proteomes" id="UP000242015">
    <property type="component" value="Unassembled WGS sequence"/>
</dbReference>
<dbReference type="SUPFAM" id="SSF53448">
    <property type="entry name" value="Nucleotide-diphospho-sugar transferases"/>
    <property type="match status" value="1"/>
</dbReference>
<comment type="caution">
    <text evidence="2">The sequence shown here is derived from an EMBL/GenBank/DDBJ whole genome shotgun (WGS) entry which is preliminary data.</text>
</comment>
<feature type="non-terminal residue" evidence="2">
    <location>
        <position position="85"/>
    </location>
</feature>